<evidence type="ECO:0000313" key="2">
    <source>
        <dbReference type="Proteomes" id="UP000037904"/>
    </source>
</evidence>
<name>A0A0M9ERD5_FUSLA</name>
<evidence type="ECO:0000313" key="1">
    <source>
        <dbReference type="EMBL" id="KPA37936.1"/>
    </source>
</evidence>
<accession>A0A0M9ERD5</accession>
<gene>
    <name evidence="1" type="ORF">FLAG1_09239</name>
</gene>
<keyword evidence="2" id="KW-1185">Reference proteome</keyword>
<dbReference type="EMBL" id="JXCE01000339">
    <property type="protein sequence ID" value="KPA37936.1"/>
    <property type="molecule type" value="Genomic_DNA"/>
</dbReference>
<protein>
    <submittedName>
        <fullName evidence="1">Uncharacterized protein</fullName>
    </submittedName>
</protein>
<reference evidence="1 2" key="1">
    <citation type="submission" date="2015-04" db="EMBL/GenBank/DDBJ databases">
        <title>The draft genome sequence of Fusarium langsethiae, a T-2/HT-2 mycotoxin producer.</title>
        <authorList>
            <person name="Lysoe E."/>
            <person name="Divon H.H."/>
            <person name="Terzi V."/>
            <person name="Orru L."/>
            <person name="Lamontanara A."/>
            <person name="Kolseth A.-K."/>
            <person name="Frandsen R.J."/>
            <person name="Nielsen K."/>
            <person name="Thrane U."/>
        </authorList>
    </citation>
    <scope>NUCLEOTIDE SEQUENCE [LARGE SCALE GENOMIC DNA]</scope>
    <source>
        <strain evidence="1 2">Fl201059</strain>
    </source>
</reference>
<organism evidence="1 2">
    <name type="scientific">Fusarium langsethiae</name>
    <dbReference type="NCBI Taxonomy" id="179993"/>
    <lineage>
        <taxon>Eukaryota</taxon>
        <taxon>Fungi</taxon>
        <taxon>Dikarya</taxon>
        <taxon>Ascomycota</taxon>
        <taxon>Pezizomycotina</taxon>
        <taxon>Sordariomycetes</taxon>
        <taxon>Hypocreomycetidae</taxon>
        <taxon>Hypocreales</taxon>
        <taxon>Nectriaceae</taxon>
        <taxon>Fusarium</taxon>
    </lineage>
</organism>
<proteinExistence type="predicted"/>
<dbReference type="Proteomes" id="UP000037904">
    <property type="component" value="Unassembled WGS sequence"/>
</dbReference>
<sequence length="238" mass="27522">MFLDKGSHEINYGQIPGLQQPLTSYHFTKFYKDHNNLPTDDVLLQVEEEVLKNHLPLLKQMFKRYKVENLFAVHIPHRHFEVPVGFSLVGQTISDGYLYWTRKVANNTLNCGKVCGRKFVFDNEGWFPCEFHEGSAPDLRELDGEFFRELTTYLISHDLTSTFGLEYIVPELIILDISETNPSNDELQLAETKSVPFNDAKTVTTSWGWPDPIYTREIRCIVFPEVGHQKADVKPKEL</sequence>
<dbReference type="AlphaFoldDB" id="A0A0M9ERD5"/>
<comment type="caution">
    <text evidence="1">The sequence shown here is derived from an EMBL/GenBank/DDBJ whole genome shotgun (WGS) entry which is preliminary data.</text>
</comment>